<comment type="catalytic activity">
    <reaction evidence="10">
        <text>an acyl phosphate + sn-glycerol 3-phosphate = a 1-acyl-sn-glycero-3-phosphate + phosphate</text>
        <dbReference type="Rhea" id="RHEA:34075"/>
        <dbReference type="ChEBI" id="CHEBI:43474"/>
        <dbReference type="ChEBI" id="CHEBI:57597"/>
        <dbReference type="ChEBI" id="CHEBI:57970"/>
        <dbReference type="ChEBI" id="CHEBI:59918"/>
        <dbReference type="EC" id="2.3.1.275"/>
    </reaction>
</comment>
<dbReference type="AlphaFoldDB" id="A0A915U370"/>
<comment type="subunit">
    <text evidence="10">Probably interacts with PlsX.</text>
</comment>
<keyword evidence="3 10" id="KW-0808">Transferase</keyword>
<keyword evidence="2 10" id="KW-0444">Lipid biosynthesis</keyword>
<dbReference type="GO" id="GO:0008654">
    <property type="term" value="P:phospholipid biosynthetic process"/>
    <property type="evidence" value="ECO:0007669"/>
    <property type="project" value="UniProtKB-UniRule"/>
</dbReference>
<evidence type="ECO:0000256" key="9">
    <source>
        <dbReference type="ARBA" id="ARBA00023264"/>
    </source>
</evidence>
<keyword evidence="12" id="KW-1185">Reference proteome</keyword>
<evidence type="ECO:0000313" key="12">
    <source>
        <dbReference type="Proteomes" id="UP001063350"/>
    </source>
</evidence>
<reference evidence="11" key="1">
    <citation type="submission" date="2020-12" db="EMBL/GenBank/DDBJ databases">
        <title>Desulfobium dissulfuricans gen. nov., sp. nov., a novel mesophilic, sulfate-reducing bacterium isolated from a deep-sea hydrothermal vent.</title>
        <authorList>
            <person name="Hashimoto Y."/>
            <person name="Tame A."/>
            <person name="Sawayama S."/>
            <person name="Miyazaki J."/>
            <person name="Takai K."/>
            <person name="Nakagawa S."/>
        </authorList>
    </citation>
    <scope>NUCLEOTIDE SEQUENCE</scope>
    <source>
        <strain evidence="11">GF1</strain>
    </source>
</reference>
<dbReference type="PANTHER" id="PTHR30309:SF0">
    <property type="entry name" value="GLYCEROL-3-PHOSPHATE ACYLTRANSFERASE-RELATED"/>
    <property type="match status" value="1"/>
</dbReference>
<evidence type="ECO:0000256" key="6">
    <source>
        <dbReference type="ARBA" id="ARBA00023098"/>
    </source>
</evidence>
<dbReference type="Proteomes" id="UP001063350">
    <property type="component" value="Chromosome"/>
</dbReference>
<name>A0A915U370_9BACT</name>
<feature type="transmembrane region" description="Helical" evidence="10">
    <location>
        <begin position="53"/>
        <end position="72"/>
    </location>
</feature>
<feature type="transmembrane region" description="Helical" evidence="10">
    <location>
        <begin position="115"/>
        <end position="136"/>
    </location>
</feature>
<dbReference type="EC" id="2.3.1.275" evidence="10"/>
<keyword evidence="6 10" id="KW-0443">Lipid metabolism</keyword>
<comment type="function">
    <text evidence="10">Catalyzes the transfer of an acyl group from acyl-phosphate (acyl-PO(4)) to glycerol-3-phosphate (G3P) to form lysophosphatidic acid (LPA). This enzyme utilizes acyl-phosphate as fatty acyl donor, but not acyl-CoA or acyl-ACP.</text>
</comment>
<protein>
    <recommendedName>
        <fullName evidence="10">Glycerol-3-phosphate acyltransferase</fullName>
    </recommendedName>
    <alternativeName>
        <fullName evidence="10">Acyl-PO4 G3P acyltransferase</fullName>
    </alternativeName>
    <alternativeName>
        <fullName evidence="10">Acyl-phosphate--glycerol-3-phosphate acyltransferase</fullName>
    </alternativeName>
    <alternativeName>
        <fullName evidence="10">G3P acyltransferase</fullName>
        <shortName evidence="10">GPAT</shortName>
        <ecNumber evidence="10">2.3.1.275</ecNumber>
    </alternativeName>
    <alternativeName>
        <fullName evidence="10">Lysophosphatidic acid synthase</fullName>
        <shortName evidence="10">LPA synthase</shortName>
    </alternativeName>
</protein>
<evidence type="ECO:0000256" key="7">
    <source>
        <dbReference type="ARBA" id="ARBA00023136"/>
    </source>
</evidence>
<keyword evidence="8 10" id="KW-0594">Phospholipid biosynthesis</keyword>
<feature type="transmembrane region" description="Helical" evidence="10">
    <location>
        <begin position="84"/>
        <end position="103"/>
    </location>
</feature>
<organism evidence="11 12">
    <name type="scientific">Desulfolithobacter dissulfuricans</name>
    <dbReference type="NCBI Taxonomy" id="2795293"/>
    <lineage>
        <taxon>Bacteria</taxon>
        <taxon>Pseudomonadati</taxon>
        <taxon>Thermodesulfobacteriota</taxon>
        <taxon>Desulfobulbia</taxon>
        <taxon>Desulfobulbales</taxon>
        <taxon>Desulfobulbaceae</taxon>
        <taxon>Desulfolithobacter</taxon>
    </lineage>
</organism>
<gene>
    <name evidence="10 11" type="primary">plsY</name>
    <name evidence="11" type="ORF">GF1_28250</name>
</gene>
<evidence type="ECO:0000256" key="4">
    <source>
        <dbReference type="ARBA" id="ARBA00022692"/>
    </source>
</evidence>
<keyword evidence="9 10" id="KW-1208">Phospholipid metabolism</keyword>
<dbReference type="Pfam" id="PF02660">
    <property type="entry name" value="G3P_acyltransf"/>
    <property type="match status" value="1"/>
</dbReference>
<keyword evidence="7 10" id="KW-0472">Membrane</keyword>
<dbReference type="KEGG" id="ddu:GF1_28250"/>
<comment type="similarity">
    <text evidence="10">Belongs to the PlsY family.</text>
</comment>
<sequence length="213" mass="23025">MAPQDILLILLSYLIGAIPFGLLVSRPSGIDIRTRGSRNIGATNVARLLGKKLGLLTLLLDIAKGFMPMYLAGFFTSGQGQHTLVIALCGAATIIGHMFPLYLRFRGGKGVATGLGVFLYLAPMAVLGCLVVFVAAVWLSGYVSLGSLLASATVILWLWLLGEPAWKLWLGAFVAVMIWIKHYQNIGRLLSGTEKSWSVSKTDENREATDCEQ</sequence>
<keyword evidence="5 10" id="KW-1133">Transmembrane helix</keyword>
<dbReference type="EMBL" id="AP024233">
    <property type="protein sequence ID" value="BCO10449.1"/>
    <property type="molecule type" value="Genomic_DNA"/>
</dbReference>
<evidence type="ECO:0000256" key="8">
    <source>
        <dbReference type="ARBA" id="ARBA00023209"/>
    </source>
</evidence>
<evidence type="ECO:0000256" key="5">
    <source>
        <dbReference type="ARBA" id="ARBA00022989"/>
    </source>
</evidence>
<dbReference type="PANTHER" id="PTHR30309">
    <property type="entry name" value="INNER MEMBRANE PROTEIN YGIH"/>
    <property type="match status" value="1"/>
</dbReference>
<accession>A0A915U370</accession>
<keyword evidence="11" id="KW-0012">Acyltransferase</keyword>
<comment type="subcellular location">
    <subcellularLocation>
        <location evidence="10">Cell membrane</location>
        <topology evidence="10">Multi-pass membrane protein</topology>
    </subcellularLocation>
</comment>
<dbReference type="InterPro" id="IPR003811">
    <property type="entry name" value="G3P_acylTferase_PlsY"/>
</dbReference>
<evidence type="ECO:0000256" key="1">
    <source>
        <dbReference type="ARBA" id="ARBA00022475"/>
    </source>
</evidence>
<dbReference type="NCBIfam" id="TIGR00023">
    <property type="entry name" value="glycerol-3-phosphate 1-O-acyltransferase PlsY"/>
    <property type="match status" value="1"/>
</dbReference>
<feature type="transmembrane region" description="Helical" evidence="10">
    <location>
        <begin position="6"/>
        <end position="25"/>
    </location>
</feature>
<keyword evidence="4 10" id="KW-0812">Transmembrane</keyword>
<evidence type="ECO:0000313" key="11">
    <source>
        <dbReference type="EMBL" id="BCO10449.1"/>
    </source>
</evidence>
<dbReference type="GO" id="GO:0005886">
    <property type="term" value="C:plasma membrane"/>
    <property type="evidence" value="ECO:0007669"/>
    <property type="project" value="UniProtKB-SubCell"/>
</dbReference>
<keyword evidence="1 10" id="KW-1003">Cell membrane</keyword>
<proteinExistence type="inferred from homology"/>
<evidence type="ECO:0000256" key="10">
    <source>
        <dbReference type="HAMAP-Rule" id="MF_01043"/>
    </source>
</evidence>
<dbReference type="GO" id="GO:0043772">
    <property type="term" value="F:acyl-phosphate glycerol-3-phosphate acyltransferase activity"/>
    <property type="evidence" value="ECO:0007669"/>
    <property type="project" value="UniProtKB-UniRule"/>
</dbReference>
<evidence type="ECO:0000256" key="3">
    <source>
        <dbReference type="ARBA" id="ARBA00022679"/>
    </source>
</evidence>
<comment type="pathway">
    <text evidence="10">Lipid metabolism; phospholipid metabolism.</text>
</comment>
<dbReference type="RefSeq" id="WP_267927177.1">
    <property type="nucleotide sequence ID" value="NZ_AP024233.1"/>
</dbReference>
<dbReference type="SMART" id="SM01207">
    <property type="entry name" value="G3P_acyltransf"/>
    <property type="match status" value="1"/>
</dbReference>
<evidence type="ECO:0000256" key="2">
    <source>
        <dbReference type="ARBA" id="ARBA00022516"/>
    </source>
</evidence>
<dbReference type="HAMAP" id="MF_01043">
    <property type="entry name" value="PlsY"/>
    <property type="match status" value="1"/>
</dbReference>